<reference evidence="2" key="1">
    <citation type="submission" date="2018-06" db="EMBL/GenBank/DDBJ databases">
        <authorList>
            <person name="Zhirakovskaya E."/>
        </authorList>
    </citation>
    <scope>NUCLEOTIDE SEQUENCE</scope>
</reference>
<organism evidence="2">
    <name type="scientific">hydrothermal vent metagenome</name>
    <dbReference type="NCBI Taxonomy" id="652676"/>
    <lineage>
        <taxon>unclassified sequences</taxon>
        <taxon>metagenomes</taxon>
        <taxon>ecological metagenomes</taxon>
    </lineage>
</organism>
<evidence type="ECO:0000313" key="2">
    <source>
        <dbReference type="EMBL" id="VAW76275.1"/>
    </source>
</evidence>
<protein>
    <submittedName>
        <fullName evidence="2">Transcriptional regulator, HxlR family</fullName>
    </submittedName>
</protein>
<dbReference type="InterPro" id="IPR036390">
    <property type="entry name" value="WH_DNA-bd_sf"/>
</dbReference>
<dbReference type="PROSITE" id="PS51118">
    <property type="entry name" value="HTH_HXLR"/>
    <property type="match status" value="1"/>
</dbReference>
<dbReference type="InterPro" id="IPR036388">
    <property type="entry name" value="WH-like_DNA-bd_sf"/>
</dbReference>
<evidence type="ECO:0000259" key="1">
    <source>
        <dbReference type="PROSITE" id="PS51118"/>
    </source>
</evidence>
<gene>
    <name evidence="2" type="ORF">MNBD_GAMMA13-651</name>
</gene>
<sequence length="70" mass="8538">MRKQRHPAYTHCPVEAALDIIGGKWKSIILFRVMEQTRRFNDQYYASWHSGLKHICYRECMRKRRPSKTR</sequence>
<dbReference type="Gene3D" id="1.10.10.10">
    <property type="entry name" value="Winged helix-like DNA-binding domain superfamily/Winged helix DNA-binding domain"/>
    <property type="match status" value="1"/>
</dbReference>
<proteinExistence type="predicted"/>
<accession>A0A3B0Y668</accession>
<dbReference type="AlphaFoldDB" id="A0A3B0Y668"/>
<dbReference type="SUPFAM" id="SSF46785">
    <property type="entry name" value="Winged helix' DNA-binding domain"/>
    <property type="match status" value="1"/>
</dbReference>
<dbReference type="InterPro" id="IPR002577">
    <property type="entry name" value="HTH_HxlR"/>
</dbReference>
<dbReference type="EMBL" id="UOFK01000091">
    <property type="protein sequence ID" value="VAW76275.1"/>
    <property type="molecule type" value="Genomic_DNA"/>
</dbReference>
<name>A0A3B0Y668_9ZZZZ</name>
<feature type="domain" description="HTH hxlR-type" evidence="1">
    <location>
        <begin position="12"/>
        <end position="70"/>
    </location>
</feature>